<dbReference type="HOGENOM" id="CLU_3053351_0_0_1"/>
<dbReference type="Proteomes" id="UP000002051">
    <property type="component" value="Chromosome 2"/>
</dbReference>
<sequence>MDWSKTMDCFIFHEVMKHRKAQYHGDAYNDNILKPAQLAELKKIQKLDEESKTE</sequence>
<reference evidence="2" key="3">
    <citation type="submission" date="2015-04" db="UniProtKB">
        <authorList>
            <consortium name="EnsemblPlants"/>
        </authorList>
    </citation>
    <scope>IDENTIFICATION</scope>
    <source>
        <strain evidence="2">cv. Jemalong A17</strain>
    </source>
</reference>
<protein>
    <submittedName>
        <fullName evidence="1 2">Uncharacterized protein</fullName>
    </submittedName>
</protein>
<evidence type="ECO:0000313" key="1">
    <source>
        <dbReference type="EMBL" id="KEH37135.1"/>
    </source>
</evidence>
<proteinExistence type="predicted"/>
<organism evidence="1 3">
    <name type="scientific">Medicago truncatula</name>
    <name type="common">Barrel medic</name>
    <name type="synonym">Medicago tribuloides</name>
    <dbReference type="NCBI Taxonomy" id="3880"/>
    <lineage>
        <taxon>Eukaryota</taxon>
        <taxon>Viridiplantae</taxon>
        <taxon>Streptophyta</taxon>
        <taxon>Embryophyta</taxon>
        <taxon>Tracheophyta</taxon>
        <taxon>Spermatophyta</taxon>
        <taxon>Magnoliopsida</taxon>
        <taxon>eudicotyledons</taxon>
        <taxon>Gunneridae</taxon>
        <taxon>Pentapetalae</taxon>
        <taxon>rosids</taxon>
        <taxon>fabids</taxon>
        <taxon>Fabales</taxon>
        <taxon>Fabaceae</taxon>
        <taxon>Papilionoideae</taxon>
        <taxon>50 kb inversion clade</taxon>
        <taxon>NPAAA clade</taxon>
        <taxon>Hologalegina</taxon>
        <taxon>IRL clade</taxon>
        <taxon>Trifolieae</taxon>
        <taxon>Medicago</taxon>
    </lineage>
</organism>
<reference evidence="1 3" key="1">
    <citation type="journal article" date="2011" name="Nature">
        <title>The Medicago genome provides insight into the evolution of rhizobial symbioses.</title>
        <authorList>
            <person name="Young N.D."/>
            <person name="Debelle F."/>
            <person name="Oldroyd G.E."/>
            <person name="Geurts R."/>
            <person name="Cannon S.B."/>
            <person name="Udvardi M.K."/>
            <person name="Benedito V.A."/>
            <person name="Mayer K.F."/>
            <person name="Gouzy J."/>
            <person name="Schoof H."/>
            <person name="Van de Peer Y."/>
            <person name="Proost S."/>
            <person name="Cook D.R."/>
            <person name="Meyers B.C."/>
            <person name="Spannagl M."/>
            <person name="Cheung F."/>
            <person name="De Mita S."/>
            <person name="Krishnakumar V."/>
            <person name="Gundlach H."/>
            <person name="Zhou S."/>
            <person name="Mudge J."/>
            <person name="Bharti A.K."/>
            <person name="Murray J.D."/>
            <person name="Naoumkina M.A."/>
            <person name="Rosen B."/>
            <person name="Silverstein K.A."/>
            <person name="Tang H."/>
            <person name="Rombauts S."/>
            <person name="Zhao P.X."/>
            <person name="Zhou P."/>
            <person name="Barbe V."/>
            <person name="Bardou P."/>
            <person name="Bechner M."/>
            <person name="Bellec A."/>
            <person name="Berger A."/>
            <person name="Berges H."/>
            <person name="Bidwell S."/>
            <person name="Bisseling T."/>
            <person name="Choisne N."/>
            <person name="Couloux A."/>
            <person name="Denny R."/>
            <person name="Deshpande S."/>
            <person name="Dai X."/>
            <person name="Doyle J.J."/>
            <person name="Dudez A.M."/>
            <person name="Farmer A.D."/>
            <person name="Fouteau S."/>
            <person name="Franken C."/>
            <person name="Gibelin C."/>
            <person name="Gish J."/>
            <person name="Goldstein S."/>
            <person name="Gonzalez A.J."/>
            <person name="Green P.J."/>
            <person name="Hallab A."/>
            <person name="Hartog M."/>
            <person name="Hua A."/>
            <person name="Humphray S.J."/>
            <person name="Jeong D.H."/>
            <person name="Jing Y."/>
            <person name="Jocker A."/>
            <person name="Kenton S.M."/>
            <person name="Kim D.J."/>
            <person name="Klee K."/>
            <person name="Lai H."/>
            <person name="Lang C."/>
            <person name="Lin S."/>
            <person name="Macmil S.L."/>
            <person name="Magdelenat G."/>
            <person name="Matthews L."/>
            <person name="McCorrison J."/>
            <person name="Monaghan E.L."/>
            <person name="Mun J.H."/>
            <person name="Najar F.Z."/>
            <person name="Nicholson C."/>
            <person name="Noirot C."/>
            <person name="O'Bleness M."/>
            <person name="Paule C.R."/>
            <person name="Poulain J."/>
            <person name="Prion F."/>
            <person name="Qin B."/>
            <person name="Qu C."/>
            <person name="Retzel E.F."/>
            <person name="Riddle C."/>
            <person name="Sallet E."/>
            <person name="Samain S."/>
            <person name="Samson N."/>
            <person name="Sanders I."/>
            <person name="Saurat O."/>
            <person name="Scarpelli C."/>
            <person name="Schiex T."/>
            <person name="Segurens B."/>
            <person name="Severin A.J."/>
            <person name="Sherrier D.J."/>
            <person name="Shi R."/>
            <person name="Sims S."/>
            <person name="Singer S.R."/>
            <person name="Sinharoy S."/>
            <person name="Sterck L."/>
            <person name="Viollet A."/>
            <person name="Wang B.B."/>
            <person name="Wang K."/>
            <person name="Wang M."/>
            <person name="Wang X."/>
            <person name="Warfsmann J."/>
            <person name="Weissenbach J."/>
            <person name="White D.D."/>
            <person name="White J.D."/>
            <person name="Wiley G.B."/>
            <person name="Wincker P."/>
            <person name="Xing Y."/>
            <person name="Yang L."/>
            <person name="Yao Z."/>
            <person name="Ying F."/>
            <person name="Zhai J."/>
            <person name="Zhou L."/>
            <person name="Zuber A."/>
            <person name="Denarie J."/>
            <person name="Dixon R.A."/>
            <person name="May G.D."/>
            <person name="Schwartz D.C."/>
            <person name="Rogers J."/>
            <person name="Quetier F."/>
            <person name="Town C.D."/>
            <person name="Roe B.A."/>
        </authorList>
    </citation>
    <scope>NUCLEOTIDE SEQUENCE [LARGE SCALE GENOMIC DNA]</scope>
    <source>
        <strain evidence="1">A17</strain>
        <strain evidence="2 3">cv. Jemalong A17</strain>
    </source>
</reference>
<evidence type="ECO:0000313" key="3">
    <source>
        <dbReference type="Proteomes" id="UP000002051"/>
    </source>
</evidence>
<name>A0A072VG27_MEDTR</name>
<dbReference type="EMBL" id="CM001218">
    <property type="protein sequence ID" value="KEH37135.1"/>
    <property type="molecule type" value="Genomic_DNA"/>
</dbReference>
<keyword evidence="3" id="KW-1185">Reference proteome</keyword>
<dbReference type="EnsemblPlants" id="KEH37135">
    <property type="protein sequence ID" value="KEH37135"/>
    <property type="gene ID" value="MTR_2g032150"/>
</dbReference>
<evidence type="ECO:0000313" key="2">
    <source>
        <dbReference type="EnsemblPlants" id="KEH37135"/>
    </source>
</evidence>
<accession>A0A072VG27</accession>
<dbReference type="AlphaFoldDB" id="A0A072VG27"/>
<reference evidence="1 3" key="2">
    <citation type="journal article" date="2014" name="BMC Genomics">
        <title>An improved genome release (version Mt4.0) for the model legume Medicago truncatula.</title>
        <authorList>
            <person name="Tang H."/>
            <person name="Krishnakumar V."/>
            <person name="Bidwell S."/>
            <person name="Rosen B."/>
            <person name="Chan A."/>
            <person name="Zhou S."/>
            <person name="Gentzbittel L."/>
            <person name="Childs K.L."/>
            <person name="Yandell M."/>
            <person name="Gundlach H."/>
            <person name="Mayer K.F."/>
            <person name="Schwartz D.C."/>
            <person name="Town C.D."/>
        </authorList>
    </citation>
    <scope>GENOME REANNOTATION</scope>
    <source>
        <strain evidence="1">A17</strain>
        <strain evidence="2 3">cv. Jemalong A17</strain>
    </source>
</reference>
<gene>
    <name evidence="1" type="ordered locus">MTR_2g032150</name>
</gene>